<keyword evidence="2" id="KW-1133">Transmembrane helix</keyword>
<evidence type="ECO:0000256" key="2">
    <source>
        <dbReference type="SAM" id="Phobius"/>
    </source>
</evidence>
<protein>
    <submittedName>
        <fullName evidence="3">Uncharacterized protein</fullName>
    </submittedName>
</protein>
<dbReference type="EMBL" id="JAFEUZ010000031">
    <property type="protein sequence ID" value="KAG5471456.1"/>
    <property type="molecule type" value="Genomic_DNA"/>
</dbReference>
<dbReference type="GeneID" id="92511663"/>
<keyword evidence="4" id="KW-1185">Reference proteome</keyword>
<name>A0A836KEX7_9TRYP</name>
<feature type="region of interest" description="Disordered" evidence="1">
    <location>
        <begin position="108"/>
        <end position="154"/>
    </location>
</feature>
<organism evidence="3 4">
    <name type="scientific">Leishmania martiniquensis</name>
    <dbReference type="NCBI Taxonomy" id="1580590"/>
    <lineage>
        <taxon>Eukaryota</taxon>
        <taxon>Discoba</taxon>
        <taxon>Euglenozoa</taxon>
        <taxon>Kinetoplastea</taxon>
        <taxon>Metakinetoplastina</taxon>
        <taxon>Trypanosomatida</taxon>
        <taxon>Trypanosomatidae</taxon>
        <taxon>Leishmaniinae</taxon>
        <taxon>Leishmania</taxon>
    </lineage>
</organism>
<proteinExistence type="predicted"/>
<dbReference type="OrthoDB" id="265606at2759"/>
<dbReference type="KEGG" id="lmat:92511663"/>
<evidence type="ECO:0000256" key="1">
    <source>
        <dbReference type="SAM" id="MobiDB-lite"/>
    </source>
</evidence>
<dbReference type="RefSeq" id="XP_067176430.1">
    <property type="nucleotide sequence ID" value="XM_067319151.1"/>
</dbReference>
<comment type="caution">
    <text evidence="3">The sequence shown here is derived from an EMBL/GenBank/DDBJ whole genome shotgun (WGS) entry which is preliminary data.</text>
</comment>
<evidence type="ECO:0000313" key="3">
    <source>
        <dbReference type="EMBL" id="KAG5471456.1"/>
    </source>
</evidence>
<feature type="compositionally biased region" description="Polar residues" evidence="1">
    <location>
        <begin position="108"/>
        <end position="122"/>
    </location>
</feature>
<keyword evidence="2" id="KW-0472">Membrane</keyword>
<dbReference type="Proteomes" id="UP000673552">
    <property type="component" value="Unassembled WGS sequence"/>
</dbReference>
<feature type="transmembrane region" description="Helical" evidence="2">
    <location>
        <begin position="6"/>
        <end position="27"/>
    </location>
</feature>
<feature type="compositionally biased region" description="Basic residues" evidence="1">
    <location>
        <begin position="123"/>
        <end position="134"/>
    </location>
</feature>
<reference evidence="4" key="2">
    <citation type="journal article" date="2021" name="Sci. Data">
        <title>Chromosome-scale genome sequencing, assembly and annotation of six genomes from subfamily Leishmaniinae.</title>
        <authorList>
            <person name="Almutairi H."/>
            <person name="Urbaniak M.D."/>
            <person name="Bates M.D."/>
            <person name="Jariyapan N."/>
            <person name="Kwakye-Nuako G."/>
            <person name="Thomaz Soccol V."/>
            <person name="Al-Salem W.S."/>
            <person name="Dillon R.J."/>
            <person name="Bates P.A."/>
            <person name="Gatherer D."/>
        </authorList>
    </citation>
    <scope>NUCLEOTIDE SEQUENCE [LARGE SCALE GENOMIC DNA]</scope>
</reference>
<reference evidence="4" key="1">
    <citation type="journal article" date="2021" name="Microbiol. Resour. Announc.">
        <title>LGAAP: Leishmaniinae Genome Assembly and Annotation Pipeline.</title>
        <authorList>
            <person name="Almutairi H."/>
            <person name="Urbaniak M.D."/>
            <person name="Bates M.D."/>
            <person name="Jariyapan N."/>
            <person name="Kwakye-Nuako G."/>
            <person name="Thomaz-Soccol V."/>
            <person name="Al-Salem W.S."/>
            <person name="Dillon R.J."/>
            <person name="Bates P.A."/>
            <person name="Gatherer D."/>
        </authorList>
    </citation>
    <scope>NUCLEOTIDE SEQUENCE [LARGE SCALE GENOMIC DNA]</scope>
</reference>
<accession>A0A836KEX7</accession>
<gene>
    <name evidence="3" type="ORF">LSCM1_01545</name>
</gene>
<sequence>MQSHNTFVLVATVVVIIIFIGGLATFLRLCIRNRRKFAEQAARNAEVRVNREALRGRNRRSRDRLPEAIPVEVNTIHGGPVLGNAVIKDASILRKYESELVRVDVPTSSSGALASGPNSSNRHGTHRTTARSRGVHTAPGGEPPASAQYSPTSEQWERSEVVAFPEDLACGGYVIVEYPQEPVGLRAEAVGNPGSVSSAQQAPHRRNQQEAHTLEFYRHQTSSVFYGASQYYSSPRQAQRA</sequence>
<evidence type="ECO:0000313" key="4">
    <source>
        <dbReference type="Proteomes" id="UP000673552"/>
    </source>
</evidence>
<dbReference type="SMR" id="A0A836KEX7"/>
<keyword evidence="2" id="KW-0812">Transmembrane</keyword>
<dbReference type="AlphaFoldDB" id="A0A836KEX7"/>